<dbReference type="Gene3D" id="1.10.3720.10">
    <property type="entry name" value="MetI-like"/>
    <property type="match status" value="1"/>
</dbReference>
<protein>
    <submittedName>
        <fullName evidence="9">Binding-protein-dependent transport systems inner membrane component</fullName>
    </submittedName>
</protein>
<feature type="transmembrane region" description="Helical" evidence="7">
    <location>
        <begin position="217"/>
        <end position="239"/>
    </location>
</feature>
<dbReference type="KEGG" id="aco:Amico_0260"/>
<dbReference type="Pfam" id="PF00528">
    <property type="entry name" value="BPD_transp_1"/>
    <property type="match status" value="1"/>
</dbReference>
<dbReference type="CDD" id="cd06261">
    <property type="entry name" value="TM_PBP2"/>
    <property type="match status" value="1"/>
</dbReference>
<evidence type="ECO:0000256" key="2">
    <source>
        <dbReference type="ARBA" id="ARBA00022448"/>
    </source>
</evidence>
<reference evidence="9 10" key="1">
    <citation type="journal article" date="2010" name="Stand. Genomic Sci.">
        <title>Complete genome sequence of Aminobacterium colombiense type strain (ALA-1).</title>
        <authorList>
            <person name="Chertkov O."/>
            <person name="Sikorski J."/>
            <person name="Brambilla E."/>
            <person name="Lapidus A."/>
            <person name="Copeland A."/>
            <person name="Glavina Del Rio T."/>
            <person name="Nolan M."/>
            <person name="Lucas S."/>
            <person name="Tice H."/>
            <person name="Cheng J.F."/>
            <person name="Han C."/>
            <person name="Detter J.C."/>
            <person name="Bruce D."/>
            <person name="Tapia R."/>
            <person name="Goodwin L."/>
            <person name="Pitluck S."/>
            <person name="Liolios K."/>
            <person name="Ivanova N."/>
            <person name="Mavromatis K."/>
            <person name="Ovchinnikova G."/>
            <person name="Pati A."/>
            <person name="Chen A."/>
            <person name="Palaniappan K."/>
            <person name="Land M."/>
            <person name="Hauser L."/>
            <person name="Chang Y.J."/>
            <person name="Jeffries C.D."/>
            <person name="Spring S."/>
            <person name="Rohde M."/>
            <person name="Goker M."/>
            <person name="Bristow J."/>
            <person name="Eisen J.A."/>
            <person name="Markowitz V."/>
            <person name="Hugenholtz P."/>
            <person name="Kyrpides N.C."/>
            <person name="Klenk H.P."/>
        </authorList>
    </citation>
    <scope>NUCLEOTIDE SEQUENCE [LARGE SCALE GENOMIC DNA]</scope>
    <source>
        <strain evidence="10">DSM 12261 / ALA-1</strain>
    </source>
</reference>
<feature type="domain" description="ABC transmembrane type-1" evidence="8">
    <location>
        <begin position="52"/>
        <end position="236"/>
    </location>
</feature>
<dbReference type="PANTHER" id="PTHR30151">
    <property type="entry name" value="ALKANE SULFONATE ABC TRANSPORTER-RELATED, MEMBRANE SUBUNIT"/>
    <property type="match status" value="1"/>
</dbReference>
<dbReference type="AlphaFoldDB" id="D5ECX3"/>
<accession>D5ECX3</accession>
<dbReference type="GO" id="GO:0055085">
    <property type="term" value="P:transmembrane transport"/>
    <property type="evidence" value="ECO:0007669"/>
    <property type="project" value="InterPro"/>
</dbReference>
<proteinExistence type="inferred from homology"/>
<gene>
    <name evidence="9" type="ordered locus">Amico_0260</name>
</gene>
<feature type="transmembrane region" description="Helical" evidence="7">
    <location>
        <begin position="174"/>
        <end position="196"/>
    </location>
</feature>
<dbReference type="OrthoDB" id="9796361at2"/>
<dbReference type="InterPro" id="IPR035906">
    <property type="entry name" value="MetI-like_sf"/>
</dbReference>
<dbReference type="InterPro" id="IPR000515">
    <property type="entry name" value="MetI-like"/>
</dbReference>
<feature type="transmembrane region" description="Helical" evidence="7">
    <location>
        <begin position="122"/>
        <end position="139"/>
    </location>
</feature>
<dbReference type="HOGENOM" id="CLU_046113_2_1_0"/>
<evidence type="ECO:0000256" key="4">
    <source>
        <dbReference type="ARBA" id="ARBA00022692"/>
    </source>
</evidence>
<keyword evidence="3" id="KW-1003">Cell membrane</keyword>
<dbReference type="eggNOG" id="COG0600">
    <property type="taxonomic scope" value="Bacteria"/>
</dbReference>
<evidence type="ECO:0000259" key="8">
    <source>
        <dbReference type="PROSITE" id="PS50928"/>
    </source>
</evidence>
<dbReference type="PROSITE" id="PS50928">
    <property type="entry name" value="ABC_TM1"/>
    <property type="match status" value="1"/>
</dbReference>
<feature type="transmembrane region" description="Helical" evidence="7">
    <location>
        <begin position="52"/>
        <end position="82"/>
    </location>
</feature>
<name>D5ECX3_AMICL</name>
<evidence type="ECO:0000313" key="10">
    <source>
        <dbReference type="Proteomes" id="UP000002366"/>
    </source>
</evidence>
<dbReference type="PANTHER" id="PTHR30151:SF20">
    <property type="entry name" value="ABC TRANSPORTER PERMEASE PROTEIN HI_0355-RELATED"/>
    <property type="match status" value="1"/>
</dbReference>
<comment type="subcellular location">
    <subcellularLocation>
        <location evidence="1 7">Cell membrane</location>
        <topology evidence="1 7">Multi-pass membrane protein</topology>
    </subcellularLocation>
</comment>
<dbReference type="RefSeq" id="WP_013047671.1">
    <property type="nucleotide sequence ID" value="NC_014011.1"/>
</dbReference>
<keyword evidence="6 7" id="KW-0472">Membrane</keyword>
<feature type="transmembrane region" description="Helical" evidence="7">
    <location>
        <begin position="151"/>
        <end position="168"/>
    </location>
</feature>
<evidence type="ECO:0000256" key="7">
    <source>
        <dbReference type="RuleBase" id="RU363032"/>
    </source>
</evidence>
<evidence type="ECO:0000256" key="5">
    <source>
        <dbReference type="ARBA" id="ARBA00022989"/>
    </source>
</evidence>
<dbReference type="Proteomes" id="UP000002366">
    <property type="component" value="Chromosome"/>
</dbReference>
<dbReference type="SUPFAM" id="SSF161098">
    <property type="entry name" value="MetI-like"/>
    <property type="match status" value="1"/>
</dbReference>
<evidence type="ECO:0000256" key="6">
    <source>
        <dbReference type="ARBA" id="ARBA00023136"/>
    </source>
</evidence>
<dbReference type="GO" id="GO:0005886">
    <property type="term" value="C:plasma membrane"/>
    <property type="evidence" value="ECO:0007669"/>
    <property type="project" value="UniProtKB-SubCell"/>
</dbReference>
<comment type="similarity">
    <text evidence="7">Belongs to the binding-protein-dependent transport system permease family.</text>
</comment>
<dbReference type="EMBL" id="CP001997">
    <property type="protein sequence ID" value="ADE56405.1"/>
    <property type="molecule type" value="Genomic_DNA"/>
</dbReference>
<sequence length="248" mass="27507">MSFVKRTVVSTGLLLLLFLLWEGACRLANIPIFILPAPSRVLFVAVTQAPLLAYHAAMTGIEIILGIFFSITAAIPLAVVMFVYPSVEQAFSPLLVASQAIPVFALAPLLIVWFGYGIWSKVFMAAIIIFFPIVVNLLEGLKSCDSDYRKLFHLMGAPFFQSFRYLYWPWALPYFLAGLKVGVSVATIGAVIGEWVGAQRGLGYLMIQSNARLRVDLVFASILWLTAIGIFLWILVGAIEKRTLTWTR</sequence>
<keyword evidence="5 7" id="KW-1133">Transmembrane helix</keyword>
<feature type="transmembrane region" description="Helical" evidence="7">
    <location>
        <begin position="94"/>
        <end position="116"/>
    </location>
</feature>
<evidence type="ECO:0000313" key="9">
    <source>
        <dbReference type="EMBL" id="ADE56405.1"/>
    </source>
</evidence>
<evidence type="ECO:0000256" key="1">
    <source>
        <dbReference type="ARBA" id="ARBA00004651"/>
    </source>
</evidence>
<dbReference type="STRING" id="572547.Amico_0260"/>
<evidence type="ECO:0000256" key="3">
    <source>
        <dbReference type="ARBA" id="ARBA00022475"/>
    </source>
</evidence>
<keyword evidence="4 7" id="KW-0812">Transmembrane</keyword>
<keyword evidence="10" id="KW-1185">Reference proteome</keyword>
<keyword evidence="2 7" id="KW-0813">Transport</keyword>
<organism evidence="9 10">
    <name type="scientific">Aminobacterium colombiense (strain DSM 12261 / ALA-1)</name>
    <dbReference type="NCBI Taxonomy" id="572547"/>
    <lineage>
        <taxon>Bacteria</taxon>
        <taxon>Thermotogati</taxon>
        <taxon>Synergistota</taxon>
        <taxon>Synergistia</taxon>
        <taxon>Synergistales</taxon>
        <taxon>Aminobacteriaceae</taxon>
        <taxon>Aminobacterium</taxon>
    </lineage>
</organism>